<sequence>MKKIGDTAAIPTLSYDSNLTMPFDYDAIIKPVHNPTYPNPWVVQE</sequence>
<gene>
    <name evidence="1" type="ORF">WNY57_02425</name>
</gene>
<dbReference type="Proteomes" id="UP001457661">
    <property type="component" value="Unassembled WGS sequence"/>
</dbReference>
<accession>A0ABU9TC50</accession>
<organism evidence="1 2">
    <name type="scientific">Pseudoalteromonas arctica</name>
    <dbReference type="NCBI Taxonomy" id="394751"/>
    <lineage>
        <taxon>Bacteria</taxon>
        <taxon>Pseudomonadati</taxon>
        <taxon>Pseudomonadota</taxon>
        <taxon>Gammaproteobacteria</taxon>
        <taxon>Alteromonadales</taxon>
        <taxon>Pseudoalteromonadaceae</taxon>
        <taxon>Pseudoalteromonas</taxon>
    </lineage>
</organism>
<proteinExistence type="predicted"/>
<name>A0ABU9TC50_9GAMM</name>
<protein>
    <submittedName>
        <fullName evidence="1">Uncharacterized protein</fullName>
    </submittedName>
</protein>
<evidence type="ECO:0000313" key="1">
    <source>
        <dbReference type="EMBL" id="MEM5531279.1"/>
    </source>
</evidence>
<dbReference type="RefSeq" id="WP_342879036.1">
    <property type="nucleotide sequence ID" value="NZ_JBBMQX010000001.1"/>
</dbReference>
<keyword evidence="2" id="KW-1185">Reference proteome</keyword>
<comment type="caution">
    <text evidence="1">The sequence shown here is derived from an EMBL/GenBank/DDBJ whole genome shotgun (WGS) entry which is preliminary data.</text>
</comment>
<evidence type="ECO:0000313" key="2">
    <source>
        <dbReference type="Proteomes" id="UP001457661"/>
    </source>
</evidence>
<reference evidence="1 2" key="1">
    <citation type="submission" date="2024-03" db="EMBL/GenBank/DDBJ databases">
        <title>Community enrichment and isolation of bacterial strains for fucoidan degradation.</title>
        <authorList>
            <person name="Sichert A."/>
        </authorList>
    </citation>
    <scope>NUCLEOTIDE SEQUENCE [LARGE SCALE GENOMIC DNA]</scope>
    <source>
        <strain evidence="1 2">AS26</strain>
    </source>
</reference>
<dbReference type="EMBL" id="JBBMQX010000001">
    <property type="protein sequence ID" value="MEM5531279.1"/>
    <property type="molecule type" value="Genomic_DNA"/>
</dbReference>